<dbReference type="PANTHER" id="PTHR43741:SF4">
    <property type="entry name" value="FMN-DEPENDENT NADH:QUINONE OXIDOREDUCTASE"/>
    <property type="match status" value="1"/>
</dbReference>
<dbReference type="EMBL" id="CP072829">
    <property type="protein sequence ID" value="QTU84252.1"/>
    <property type="molecule type" value="Genomic_DNA"/>
</dbReference>
<dbReference type="AlphaFoldDB" id="A0A9E6MQQ9"/>
<protein>
    <submittedName>
        <fullName evidence="2">NAD(P)H dehydrogenase</fullName>
    </submittedName>
    <submittedName>
        <fullName evidence="3">NAD(P)H-dependent oxidoreductase</fullName>
    </submittedName>
</protein>
<reference evidence="3" key="2">
    <citation type="submission" date="2021-04" db="EMBL/GenBank/DDBJ databases">
        <title>Novel species in family Eggerthellaceae.</title>
        <authorList>
            <person name="Zhang G."/>
        </authorList>
    </citation>
    <scope>NUCLEOTIDE SEQUENCE</scope>
    <source>
        <strain evidence="3">Zg-886</strain>
    </source>
</reference>
<dbReference type="PANTHER" id="PTHR43741">
    <property type="entry name" value="FMN-DEPENDENT NADH-AZOREDUCTASE 1"/>
    <property type="match status" value="1"/>
</dbReference>
<gene>
    <name evidence="2" type="ORF">GMI68_09290</name>
    <name evidence="3" type="ORF">J7S26_07865</name>
</gene>
<dbReference type="Proteomes" id="UP000671910">
    <property type="component" value="Chromosome"/>
</dbReference>
<evidence type="ECO:0000313" key="4">
    <source>
        <dbReference type="Proteomes" id="UP000636394"/>
    </source>
</evidence>
<evidence type="ECO:0000313" key="2">
    <source>
        <dbReference type="EMBL" id="NHM14942.1"/>
    </source>
</evidence>
<organism evidence="3 5">
    <name type="scientific">Xiamenia xianingshaonis</name>
    <dbReference type="NCBI Taxonomy" id="2682776"/>
    <lineage>
        <taxon>Bacteria</taxon>
        <taxon>Bacillati</taxon>
        <taxon>Actinomycetota</taxon>
        <taxon>Coriobacteriia</taxon>
        <taxon>Eggerthellales</taxon>
        <taxon>Eggerthellaceae</taxon>
        <taxon>Xiamenia</taxon>
    </lineage>
</organism>
<dbReference type="KEGG" id="ebz:J7S26_07865"/>
<dbReference type="RefSeq" id="WP_166340419.1">
    <property type="nucleotide sequence ID" value="NZ_CP072829.1"/>
</dbReference>
<keyword evidence="4" id="KW-1185">Reference proteome</keyword>
<dbReference type="InterPro" id="IPR003680">
    <property type="entry name" value="Flavodoxin_fold"/>
</dbReference>
<accession>A0A9E6MQQ9</accession>
<feature type="domain" description="Flavodoxin-like fold" evidence="1">
    <location>
        <begin position="1"/>
        <end position="187"/>
    </location>
</feature>
<dbReference type="SUPFAM" id="SSF52218">
    <property type="entry name" value="Flavoproteins"/>
    <property type="match status" value="1"/>
</dbReference>
<dbReference type="Pfam" id="PF02525">
    <property type="entry name" value="Flavodoxin_2"/>
    <property type="match status" value="1"/>
</dbReference>
<dbReference type="Proteomes" id="UP000636394">
    <property type="component" value="Unassembled WGS sequence"/>
</dbReference>
<reference evidence="2 4" key="1">
    <citation type="submission" date="2019-11" db="EMBL/GenBank/DDBJ databases">
        <title>Eggerthellaceae novel genus isolated from the rectal contents of marmort.</title>
        <authorList>
            <person name="Zhang G."/>
        </authorList>
    </citation>
    <scope>NUCLEOTIDE SEQUENCE [LARGE SCALE GENOMIC DNA]</scope>
    <source>
        <strain evidence="2">Zg-886</strain>
        <strain evidence="4">zg-886</strain>
    </source>
</reference>
<evidence type="ECO:0000259" key="1">
    <source>
        <dbReference type="Pfam" id="PF02525"/>
    </source>
</evidence>
<sequence>MTVLFVNACVRGDESRTLKLCREYLARFDGVEDVEEVDLAALGLSPFSAEMVASRSEKQLACDWDDPVFALSRQFAAADDIVIGAPYWDLSFPAALKVYIEHVSVCELAFHYTEDARCEGLCKARRLTYITTCGGFVEGANFGYEYFCGIARMFGIPEVRFVAAEGLDVVGIDVEAQMDKAREAMRKLD</sequence>
<evidence type="ECO:0000313" key="3">
    <source>
        <dbReference type="EMBL" id="QTU84252.1"/>
    </source>
</evidence>
<dbReference type="Gene3D" id="3.40.50.360">
    <property type="match status" value="1"/>
</dbReference>
<evidence type="ECO:0000313" key="5">
    <source>
        <dbReference type="Proteomes" id="UP000671910"/>
    </source>
</evidence>
<dbReference type="InterPro" id="IPR029039">
    <property type="entry name" value="Flavoprotein-like_sf"/>
</dbReference>
<proteinExistence type="predicted"/>
<dbReference type="InterPro" id="IPR050104">
    <property type="entry name" value="FMN-dep_NADH:Q_OxRdtase_AzoR1"/>
</dbReference>
<name>A0A9E6MQQ9_9ACTN</name>
<dbReference type="EMBL" id="WPCR01000015">
    <property type="protein sequence ID" value="NHM14942.1"/>
    <property type="molecule type" value="Genomic_DNA"/>
</dbReference>